<comment type="caution">
    <text evidence="1">The sequence shown here is derived from an EMBL/GenBank/DDBJ whole genome shotgun (WGS) entry which is preliminary data.</text>
</comment>
<name>A0A8X6Q085_NEPPI</name>
<gene>
    <name evidence="1" type="ORF">NPIL_569011</name>
</gene>
<reference evidence="1" key="1">
    <citation type="submission" date="2020-08" db="EMBL/GenBank/DDBJ databases">
        <title>Multicomponent nature underlies the extraordinary mechanical properties of spider dragline silk.</title>
        <authorList>
            <person name="Kono N."/>
            <person name="Nakamura H."/>
            <person name="Mori M."/>
            <person name="Yoshida Y."/>
            <person name="Ohtoshi R."/>
            <person name="Malay A.D."/>
            <person name="Moran D.A.P."/>
            <person name="Tomita M."/>
            <person name="Numata K."/>
            <person name="Arakawa K."/>
        </authorList>
    </citation>
    <scope>NUCLEOTIDE SEQUENCE</scope>
</reference>
<organism evidence="1 2">
    <name type="scientific">Nephila pilipes</name>
    <name type="common">Giant wood spider</name>
    <name type="synonym">Nephila maculata</name>
    <dbReference type="NCBI Taxonomy" id="299642"/>
    <lineage>
        <taxon>Eukaryota</taxon>
        <taxon>Metazoa</taxon>
        <taxon>Ecdysozoa</taxon>
        <taxon>Arthropoda</taxon>
        <taxon>Chelicerata</taxon>
        <taxon>Arachnida</taxon>
        <taxon>Araneae</taxon>
        <taxon>Araneomorphae</taxon>
        <taxon>Entelegynae</taxon>
        <taxon>Araneoidea</taxon>
        <taxon>Nephilidae</taxon>
        <taxon>Nephila</taxon>
    </lineage>
</organism>
<accession>A0A8X6Q085</accession>
<sequence length="170" mass="19682">MQSVKNDNNKPSSKTINIITTNPEFIFYFNLRKTLLVGFYFVNTDRFVRSRQVPRKNSLVYLFFNNDEKGKPNESVKARGEGVTIKRGQCFVGDEKEAYYGFQSGSYPIKQREDSSWESNDTSVLWRSNAQRITLERGLTTKCARVNLNHLIEGDFGRTMHTHIESVQLK</sequence>
<proteinExistence type="predicted"/>
<dbReference type="EMBL" id="BMAW01122524">
    <property type="protein sequence ID" value="GFT99272.1"/>
    <property type="molecule type" value="Genomic_DNA"/>
</dbReference>
<protein>
    <submittedName>
        <fullName evidence="1">Uncharacterized protein</fullName>
    </submittedName>
</protein>
<dbReference type="Proteomes" id="UP000887013">
    <property type="component" value="Unassembled WGS sequence"/>
</dbReference>
<evidence type="ECO:0000313" key="1">
    <source>
        <dbReference type="EMBL" id="GFT99272.1"/>
    </source>
</evidence>
<keyword evidence="2" id="KW-1185">Reference proteome</keyword>
<dbReference type="AlphaFoldDB" id="A0A8X6Q085"/>
<evidence type="ECO:0000313" key="2">
    <source>
        <dbReference type="Proteomes" id="UP000887013"/>
    </source>
</evidence>